<accession>A0A1Q9CBA0</accession>
<gene>
    <name evidence="2" type="ORF">AK812_SmicGene39540</name>
</gene>
<dbReference type="Proteomes" id="UP000186817">
    <property type="component" value="Unassembled WGS sequence"/>
</dbReference>
<organism evidence="2 3">
    <name type="scientific">Symbiodinium microadriaticum</name>
    <name type="common">Dinoflagellate</name>
    <name type="synonym">Zooxanthella microadriatica</name>
    <dbReference type="NCBI Taxonomy" id="2951"/>
    <lineage>
        <taxon>Eukaryota</taxon>
        <taxon>Sar</taxon>
        <taxon>Alveolata</taxon>
        <taxon>Dinophyceae</taxon>
        <taxon>Suessiales</taxon>
        <taxon>Symbiodiniaceae</taxon>
        <taxon>Symbiodinium</taxon>
    </lineage>
</organism>
<proteinExistence type="predicted"/>
<dbReference type="OrthoDB" id="412939at2759"/>
<dbReference type="EMBL" id="LSRX01001416">
    <property type="protein sequence ID" value="OLP80097.1"/>
    <property type="molecule type" value="Genomic_DNA"/>
</dbReference>
<dbReference type="AlphaFoldDB" id="A0A1Q9CBA0"/>
<comment type="caution">
    <text evidence="2">The sequence shown here is derived from an EMBL/GenBank/DDBJ whole genome shotgun (WGS) entry which is preliminary data.</text>
</comment>
<protein>
    <submittedName>
        <fullName evidence="2">Uncharacterized protein</fullName>
    </submittedName>
</protein>
<reference evidence="2 3" key="1">
    <citation type="submission" date="2016-02" db="EMBL/GenBank/DDBJ databases">
        <title>Genome analysis of coral dinoflagellate symbionts highlights evolutionary adaptations to a symbiotic lifestyle.</title>
        <authorList>
            <person name="Aranda M."/>
            <person name="Li Y."/>
            <person name="Liew Y.J."/>
            <person name="Baumgarten S."/>
            <person name="Simakov O."/>
            <person name="Wilson M."/>
            <person name="Piel J."/>
            <person name="Ashoor H."/>
            <person name="Bougouffa S."/>
            <person name="Bajic V.B."/>
            <person name="Ryu T."/>
            <person name="Ravasi T."/>
            <person name="Bayer T."/>
            <person name="Micklem G."/>
            <person name="Kim H."/>
            <person name="Bhak J."/>
            <person name="Lajeunesse T.C."/>
            <person name="Voolstra C.R."/>
        </authorList>
    </citation>
    <scope>NUCLEOTIDE SEQUENCE [LARGE SCALE GENOMIC DNA]</scope>
    <source>
        <strain evidence="2 3">CCMP2467</strain>
    </source>
</reference>
<feature type="region of interest" description="Disordered" evidence="1">
    <location>
        <begin position="1"/>
        <end position="34"/>
    </location>
</feature>
<evidence type="ECO:0000313" key="3">
    <source>
        <dbReference type="Proteomes" id="UP000186817"/>
    </source>
</evidence>
<evidence type="ECO:0000256" key="1">
    <source>
        <dbReference type="SAM" id="MobiDB-lite"/>
    </source>
</evidence>
<sequence length="71" mass="7917">MRRKGNRYNGGRTHENGKGRVWSQVEHGSQEEELAPPAATPLMQDHLSKAGAQSTELFNLGGGTVRLKWTW</sequence>
<name>A0A1Q9CBA0_SYMMI</name>
<evidence type="ECO:0000313" key="2">
    <source>
        <dbReference type="EMBL" id="OLP80097.1"/>
    </source>
</evidence>
<keyword evidence="3" id="KW-1185">Reference proteome</keyword>